<protein>
    <submittedName>
        <fullName evidence="2">Predicted membrane protein</fullName>
    </submittedName>
</protein>
<dbReference type="Proteomes" id="UP000190367">
    <property type="component" value="Unassembled WGS sequence"/>
</dbReference>
<feature type="transmembrane region" description="Helical" evidence="1">
    <location>
        <begin position="135"/>
        <end position="155"/>
    </location>
</feature>
<evidence type="ECO:0000313" key="2">
    <source>
        <dbReference type="EMBL" id="SKA46951.1"/>
    </source>
</evidence>
<organism evidence="2 3">
    <name type="scientific">Chitinophaga eiseniae</name>
    <dbReference type="NCBI Taxonomy" id="634771"/>
    <lineage>
        <taxon>Bacteria</taxon>
        <taxon>Pseudomonadati</taxon>
        <taxon>Bacteroidota</taxon>
        <taxon>Chitinophagia</taxon>
        <taxon>Chitinophagales</taxon>
        <taxon>Chitinophagaceae</taxon>
        <taxon>Chitinophaga</taxon>
    </lineage>
</organism>
<name>A0A1T4U339_9BACT</name>
<dbReference type="EMBL" id="FUWZ01000008">
    <property type="protein sequence ID" value="SKA46951.1"/>
    <property type="molecule type" value="Genomic_DNA"/>
</dbReference>
<keyword evidence="1" id="KW-0812">Transmembrane</keyword>
<proteinExistence type="predicted"/>
<feature type="transmembrane region" description="Helical" evidence="1">
    <location>
        <begin position="49"/>
        <end position="71"/>
    </location>
</feature>
<reference evidence="3" key="1">
    <citation type="submission" date="2017-02" db="EMBL/GenBank/DDBJ databases">
        <authorList>
            <person name="Varghese N."/>
            <person name="Submissions S."/>
        </authorList>
    </citation>
    <scope>NUCLEOTIDE SEQUENCE [LARGE SCALE GENOMIC DNA]</scope>
    <source>
        <strain evidence="3">DSM 22224</strain>
    </source>
</reference>
<keyword evidence="3" id="KW-1185">Reference proteome</keyword>
<dbReference type="AlphaFoldDB" id="A0A1T4U339"/>
<feature type="transmembrane region" description="Helical" evidence="1">
    <location>
        <begin position="6"/>
        <end position="28"/>
    </location>
</feature>
<sequence>MNTYLLSLLMHITGLSMVAGIVLAGFLANRRFWKIYVADRVRAVAILDLTARFPMAMGIGMLLLLVSGIAMMAQVHGVYGEQLWFRIKMIMFLLVIVNGIMGRRLGLKMKPVLQSASSNDNVSTSLEPLKARLNLYYIIQLLLLLTIFSCGVLKFT</sequence>
<accession>A0A1T4U339</accession>
<evidence type="ECO:0000256" key="1">
    <source>
        <dbReference type="SAM" id="Phobius"/>
    </source>
</evidence>
<dbReference type="RefSeq" id="WP_078673122.1">
    <property type="nucleotide sequence ID" value="NZ_FUWZ01000008.1"/>
</dbReference>
<feature type="transmembrane region" description="Helical" evidence="1">
    <location>
        <begin position="83"/>
        <end position="101"/>
    </location>
</feature>
<keyword evidence="1" id="KW-1133">Transmembrane helix</keyword>
<keyword evidence="1" id="KW-0472">Membrane</keyword>
<gene>
    <name evidence="2" type="ORF">SAMN04488128_10865</name>
</gene>
<dbReference type="STRING" id="634771.SAMN04488128_10865"/>
<evidence type="ECO:0000313" key="3">
    <source>
        <dbReference type="Proteomes" id="UP000190367"/>
    </source>
</evidence>
<dbReference type="OrthoDB" id="671232at2"/>